<feature type="compositionally biased region" description="Polar residues" evidence="2">
    <location>
        <begin position="221"/>
        <end position="231"/>
    </location>
</feature>
<dbReference type="Proteomes" id="UP001198565">
    <property type="component" value="Unassembled WGS sequence"/>
</dbReference>
<name>A0ABS7QPR1_9ACTN</name>
<gene>
    <name evidence="4" type="ORF">K7472_09995</name>
</gene>
<evidence type="ECO:0000256" key="1">
    <source>
        <dbReference type="ARBA" id="ARBA00022801"/>
    </source>
</evidence>
<keyword evidence="5" id="KW-1185">Reference proteome</keyword>
<sequence>MTTGTGTALIVVDMQNDFCAGPVAGSRYRGDPARLAIVTANVVRAVDVARRHGTQVVFVRFLGDVAYQGASWRQRDRALGKRPKCLDGSWGAAFHQVAPAPGEMVFTKRACFDAFLSDGFEPALTQLGVERLVFAGLYTDVCVDSTARTAFQKGYHVTVLTDCTASLHLPDEEILRFMRLVYGAHVTTHDRPESWSGPASGEDMWSARHTATPERTDGTTRRTNAARTSPETDAARASRRASGSPP</sequence>
<dbReference type="EMBL" id="JAINVZ010000005">
    <property type="protein sequence ID" value="MBY8885174.1"/>
    <property type="molecule type" value="Genomic_DNA"/>
</dbReference>
<dbReference type="PANTHER" id="PTHR43540:SF1">
    <property type="entry name" value="ISOCHORISMATASE HYDROLASE"/>
    <property type="match status" value="1"/>
</dbReference>
<dbReference type="SUPFAM" id="SSF52499">
    <property type="entry name" value="Isochorismatase-like hydrolases"/>
    <property type="match status" value="1"/>
</dbReference>
<protein>
    <submittedName>
        <fullName evidence="4">Cysteine hydrolase</fullName>
    </submittedName>
</protein>
<proteinExistence type="predicted"/>
<dbReference type="InterPro" id="IPR050272">
    <property type="entry name" value="Isochorismatase-like_hydrls"/>
</dbReference>
<dbReference type="InterPro" id="IPR036380">
    <property type="entry name" value="Isochorismatase-like_sf"/>
</dbReference>
<comment type="caution">
    <text evidence="4">The sequence shown here is derived from an EMBL/GenBank/DDBJ whole genome shotgun (WGS) entry which is preliminary data.</text>
</comment>
<feature type="compositionally biased region" description="Basic and acidic residues" evidence="2">
    <location>
        <begin position="211"/>
        <end position="220"/>
    </location>
</feature>
<dbReference type="RefSeq" id="WP_222976315.1">
    <property type="nucleotide sequence ID" value="NZ_JAINVZ010000005.1"/>
</dbReference>
<evidence type="ECO:0000256" key="2">
    <source>
        <dbReference type="SAM" id="MobiDB-lite"/>
    </source>
</evidence>
<evidence type="ECO:0000313" key="4">
    <source>
        <dbReference type="EMBL" id="MBY8885174.1"/>
    </source>
</evidence>
<dbReference type="CDD" id="cd00431">
    <property type="entry name" value="cysteine_hydrolases"/>
    <property type="match status" value="1"/>
</dbReference>
<dbReference type="GO" id="GO:0016787">
    <property type="term" value="F:hydrolase activity"/>
    <property type="evidence" value="ECO:0007669"/>
    <property type="project" value="UniProtKB-KW"/>
</dbReference>
<dbReference type="InterPro" id="IPR000868">
    <property type="entry name" value="Isochorismatase-like_dom"/>
</dbReference>
<keyword evidence="1 4" id="KW-0378">Hydrolase</keyword>
<evidence type="ECO:0000259" key="3">
    <source>
        <dbReference type="Pfam" id="PF00857"/>
    </source>
</evidence>
<feature type="region of interest" description="Disordered" evidence="2">
    <location>
        <begin position="189"/>
        <end position="246"/>
    </location>
</feature>
<dbReference type="Pfam" id="PF00857">
    <property type="entry name" value="Isochorismatase"/>
    <property type="match status" value="1"/>
</dbReference>
<dbReference type="PANTHER" id="PTHR43540">
    <property type="entry name" value="PEROXYUREIDOACRYLATE/UREIDOACRYLATE AMIDOHYDROLASE-RELATED"/>
    <property type="match status" value="1"/>
</dbReference>
<dbReference type="Gene3D" id="3.40.50.850">
    <property type="entry name" value="Isochorismatase-like"/>
    <property type="match status" value="1"/>
</dbReference>
<organism evidence="4 5">
    <name type="scientific">Streptantibioticus parmotrematis</name>
    <dbReference type="NCBI Taxonomy" id="2873249"/>
    <lineage>
        <taxon>Bacteria</taxon>
        <taxon>Bacillati</taxon>
        <taxon>Actinomycetota</taxon>
        <taxon>Actinomycetes</taxon>
        <taxon>Kitasatosporales</taxon>
        <taxon>Streptomycetaceae</taxon>
        <taxon>Streptantibioticus</taxon>
    </lineage>
</organism>
<reference evidence="4 5" key="1">
    <citation type="submission" date="2021-08" db="EMBL/GenBank/DDBJ databases">
        <title>Streptomyces sp. PTM05 isolated from lichen.</title>
        <authorList>
            <person name="Somphong A."/>
            <person name="Phongsopitanun W."/>
            <person name="Tanasupawat S."/>
        </authorList>
    </citation>
    <scope>NUCLEOTIDE SEQUENCE [LARGE SCALE GENOMIC DNA]</scope>
    <source>
        <strain evidence="4 5">Ptm05</strain>
    </source>
</reference>
<feature type="domain" description="Isochorismatase-like" evidence="3">
    <location>
        <begin position="7"/>
        <end position="190"/>
    </location>
</feature>
<accession>A0ABS7QPR1</accession>
<evidence type="ECO:0000313" key="5">
    <source>
        <dbReference type="Proteomes" id="UP001198565"/>
    </source>
</evidence>